<gene>
    <name evidence="2" type="ORF">bhn_I2089</name>
</gene>
<dbReference type="Proteomes" id="UP000179284">
    <property type="component" value="Chromosome I"/>
</dbReference>
<sequence>MLFGSSDEKRFVLGYDLGDKVSQISYLASDADMPETLSVLAGAELYNIPTVLCKRNEVNQWFYGKEAVRHIEDGDGVAVTGLVAAARTGKAVVVGDAEYDPIALLTLFIKRSLSLLAMELSLDNVDAIMFTTKSLDHRMVQVLNAVTSALELKTQNVFYQSHEESFYNYMLYQPEDLMHHSILACDYDLDDLHVYEMNLNHNTTPVVATIDVKSFDDLRLPNEEFPKEAPLFHKTCERLDDEFLTIMQKVCEDRIVSTVFLLGDGFKEKWPKRSLEFLCRTRRVFQGNNMFSKGASIAARERINPSDNSKKYVFLGEDKLKSNLGMKLLKCGTEVYYALLDAGANWYEAGAQLEIIMDPSGILNIEVTPLTGKMPKMVQLYLDGLEKRPEGTTRLRITLFMNSVSEVAVKVQDLGFGELFPSTGKVWEQVIEL</sequence>
<keyword evidence="3" id="KW-1185">Reference proteome</keyword>
<reference evidence="3" key="1">
    <citation type="submission" date="2016-10" db="EMBL/GenBank/DDBJ databases">
        <title>The complete genome sequence of the rumen bacterium Butyrivibrio hungatei MB2003.</title>
        <authorList>
            <person name="Palevich N."/>
            <person name="Kelly W.J."/>
            <person name="Leahy S.C."/>
            <person name="Altermann E."/>
            <person name="Rakonjac J."/>
            <person name="Attwood G.T."/>
        </authorList>
    </citation>
    <scope>NUCLEOTIDE SEQUENCE [LARGE SCALE GENOMIC DNA]</scope>
    <source>
        <strain evidence="3">MB2003</strain>
    </source>
</reference>
<dbReference type="AlphaFoldDB" id="A0A1D9P3R1"/>
<proteinExistence type="predicted"/>
<organism evidence="2 3">
    <name type="scientific">Butyrivibrio hungatei</name>
    <dbReference type="NCBI Taxonomy" id="185008"/>
    <lineage>
        <taxon>Bacteria</taxon>
        <taxon>Bacillati</taxon>
        <taxon>Bacillota</taxon>
        <taxon>Clostridia</taxon>
        <taxon>Lachnospirales</taxon>
        <taxon>Lachnospiraceae</taxon>
        <taxon>Butyrivibrio</taxon>
    </lineage>
</organism>
<name>A0A1D9P3R1_9FIRM</name>
<feature type="domain" description="DUF5716" evidence="1">
    <location>
        <begin position="127"/>
        <end position="433"/>
    </location>
</feature>
<accession>A0A1D9P3R1</accession>
<protein>
    <recommendedName>
        <fullName evidence="1">DUF5716 domain-containing protein</fullName>
    </recommendedName>
</protein>
<dbReference type="KEGG" id="bhu:bhn_I2089"/>
<evidence type="ECO:0000313" key="2">
    <source>
        <dbReference type="EMBL" id="AOZ97122.1"/>
    </source>
</evidence>
<dbReference type="OrthoDB" id="1918132at2"/>
<evidence type="ECO:0000313" key="3">
    <source>
        <dbReference type="Proteomes" id="UP000179284"/>
    </source>
</evidence>
<evidence type="ECO:0000259" key="1">
    <source>
        <dbReference type="Pfam" id="PF18980"/>
    </source>
</evidence>
<dbReference type="Pfam" id="PF18980">
    <property type="entry name" value="DUF5716_C"/>
    <property type="match status" value="1"/>
</dbReference>
<dbReference type="RefSeq" id="WP_071176745.1">
    <property type="nucleotide sequence ID" value="NZ_CP017831.1"/>
</dbReference>
<dbReference type="EMBL" id="CP017831">
    <property type="protein sequence ID" value="AOZ97122.1"/>
    <property type="molecule type" value="Genomic_DNA"/>
</dbReference>
<dbReference type="InterPro" id="IPR043770">
    <property type="entry name" value="DUF5716_C"/>
</dbReference>